<reference evidence="1 2" key="1">
    <citation type="submission" date="2018-12" db="EMBL/GenBank/DDBJ databases">
        <title>Bacillus chawlae sp. nov., Bacillus glennii sp. nov., and Bacillus saganii sp. nov. Isolated from the Vehicle Assembly Building at Kennedy Space Center where the Viking Spacecraft were Assembled.</title>
        <authorList>
            <person name="Seuylemezian A."/>
            <person name="Vaishampayan P."/>
        </authorList>
    </citation>
    <scope>NUCLEOTIDE SEQUENCE [LARGE SCALE GENOMIC DNA]</scope>
    <source>
        <strain evidence="1 2">L5</strain>
    </source>
</reference>
<proteinExistence type="predicted"/>
<dbReference type="RefSeq" id="WP_126864333.1">
    <property type="nucleotide sequence ID" value="NZ_JAUSTX010000001.1"/>
</dbReference>
<dbReference type="EMBL" id="RYZZ01000007">
    <property type="protein sequence ID" value="RUQ30311.1"/>
    <property type="molecule type" value="Genomic_DNA"/>
</dbReference>
<protein>
    <submittedName>
        <fullName evidence="1">Uncharacterized protein</fullName>
    </submittedName>
</protein>
<sequence length="94" mass="11260">MQSLQDTLYNWLTIKVVCDARPEDSSANDTRVLFENLLNEEHQIEIIGVKREEPFYFVQYCINQEEKTQRFPIELIEVMLDQINAEPEKYLNYD</sequence>
<evidence type="ECO:0000313" key="1">
    <source>
        <dbReference type="EMBL" id="RUQ30311.1"/>
    </source>
</evidence>
<evidence type="ECO:0000313" key="2">
    <source>
        <dbReference type="Proteomes" id="UP000267430"/>
    </source>
</evidence>
<dbReference type="AlphaFoldDB" id="A0A3S0W8Z2"/>
<keyword evidence="2" id="KW-1185">Reference proteome</keyword>
<comment type="caution">
    <text evidence="1">The sequence shown here is derived from an EMBL/GenBank/DDBJ whole genome shotgun (WGS) entry which is preliminary data.</text>
</comment>
<name>A0A3S0W8Z2_9BACI</name>
<organism evidence="1 2">
    <name type="scientific">Peribacillus cavernae</name>
    <dbReference type="NCBI Taxonomy" id="1674310"/>
    <lineage>
        <taxon>Bacteria</taxon>
        <taxon>Bacillati</taxon>
        <taxon>Bacillota</taxon>
        <taxon>Bacilli</taxon>
        <taxon>Bacillales</taxon>
        <taxon>Bacillaceae</taxon>
        <taxon>Peribacillus</taxon>
    </lineage>
</organism>
<gene>
    <name evidence="1" type="ORF">ELQ35_08205</name>
</gene>
<accession>A0A3S0W8Z2</accession>
<dbReference type="OrthoDB" id="2692034at2"/>
<dbReference type="Proteomes" id="UP000267430">
    <property type="component" value="Unassembled WGS sequence"/>
</dbReference>